<gene>
    <name evidence="1" type="ORF">METZ01_LOCUS52057</name>
</gene>
<organism evidence="1">
    <name type="scientific">marine metagenome</name>
    <dbReference type="NCBI Taxonomy" id="408172"/>
    <lineage>
        <taxon>unclassified sequences</taxon>
        <taxon>metagenomes</taxon>
        <taxon>ecological metagenomes</taxon>
    </lineage>
</organism>
<evidence type="ECO:0008006" key="2">
    <source>
        <dbReference type="Google" id="ProtNLM"/>
    </source>
</evidence>
<name>A0A381SDK1_9ZZZZ</name>
<reference evidence="1" key="1">
    <citation type="submission" date="2018-05" db="EMBL/GenBank/DDBJ databases">
        <authorList>
            <person name="Lanie J.A."/>
            <person name="Ng W.-L."/>
            <person name="Kazmierczak K.M."/>
            <person name="Andrzejewski T.M."/>
            <person name="Davidsen T.M."/>
            <person name="Wayne K.J."/>
            <person name="Tettelin H."/>
            <person name="Glass J.I."/>
            <person name="Rusch D."/>
            <person name="Podicherti R."/>
            <person name="Tsui H.-C.T."/>
            <person name="Winkler M.E."/>
        </authorList>
    </citation>
    <scope>NUCLEOTIDE SEQUENCE</scope>
</reference>
<protein>
    <recommendedName>
        <fullName evidence="2">VWA domain-containing protein</fullName>
    </recommendedName>
</protein>
<sequence length="238" mass="26405">MNKPSNKSLRRSSRDEVDTFLQQIRSTPPVTRGDSRGRLLFAMDATASREPLWDRACHIQAQMFEETAALGGLDVQLAYYRGFMEFSSTPWTRNAKDLLGHMTGLRCAAGQTQISRVLEHANNQARQQSINALVFVGDCMEEDPDTLCRLAGELGILNLPVFVFQDGHDGIAERTFREVARLSGGAWSRFDLNSAGQLRDLLCAVAVYAAGGKQALEDFSERRGGVVLKLTHQIDTRT</sequence>
<dbReference type="AlphaFoldDB" id="A0A381SDK1"/>
<evidence type="ECO:0000313" key="1">
    <source>
        <dbReference type="EMBL" id="SUZ99203.1"/>
    </source>
</evidence>
<dbReference type="InterPro" id="IPR036465">
    <property type="entry name" value="vWFA_dom_sf"/>
</dbReference>
<proteinExistence type="predicted"/>
<accession>A0A381SDK1</accession>
<dbReference type="SUPFAM" id="SSF53300">
    <property type="entry name" value="vWA-like"/>
    <property type="match status" value="1"/>
</dbReference>
<dbReference type="EMBL" id="UINC01002679">
    <property type="protein sequence ID" value="SUZ99203.1"/>
    <property type="molecule type" value="Genomic_DNA"/>
</dbReference>